<keyword evidence="4" id="KW-0119">Carbohydrate metabolism</keyword>
<protein>
    <submittedName>
        <fullName evidence="8">Pectate lyase</fullName>
    </submittedName>
</protein>
<feature type="chain" id="PRO_5030815647" evidence="6">
    <location>
        <begin position="22"/>
        <end position="452"/>
    </location>
</feature>
<dbReference type="PANTHER" id="PTHR42970:SF1">
    <property type="entry name" value="PECTATE LYASE C-RELATED"/>
    <property type="match status" value="1"/>
</dbReference>
<keyword evidence="3 4" id="KW-0456">Lyase</keyword>
<dbReference type="SUPFAM" id="SSF51126">
    <property type="entry name" value="Pectin lyase-like"/>
    <property type="match status" value="1"/>
</dbReference>
<evidence type="ECO:0000256" key="2">
    <source>
        <dbReference type="ARBA" id="ARBA00023180"/>
    </source>
</evidence>
<dbReference type="PANTHER" id="PTHR42970">
    <property type="entry name" value="PECTATE LYASE C-RELATED"/>
    <property type="match status" value="1"/>
</dbReference>
<feature type="region of interest" description="Disordered" evidence="5">
    <location>
        <begin position="400"/>
        <end position="436"/>
    </location>
</feature>
<dbReference type="InterPro" id="IPR052063">
    <property type="entry name" value="Polysaccharide_Lyase_1"/>
</dbReference>
<dbReference type="Pfam" id="PF00544">
    <property type="entry name" value="Pectate_lyase_4"/>
    <property type="match status" value="1"/>
</dbReference>
<dbReference type="AlphaFoldDB" id="A0A7W6EY75"/>
<dbReference type="Gene3D" id="2.160.20.10">
    <property type="entry name" value="Single-stranded right-handed beta-helix, Pectin lyase-like"/>
    <property type="match status" value="1"/>
</dbReference>
<evidence type="ECO:0000256" key="3">
    <source>
        <dbReference type="ARBA" id="ARBA00023239"/>
    </source>
</evidence>
<accession>A0A7W6EY75</accession>
<dbReference type="RefSeq" id="WP_246386346.1">
    <property type="nucleotide sequence ID" value="NZ_JACICY010000016.1"/>
</dbReference>
<evidence type="ECO:0000259" key="7">
    <source>
        <dbReference type="SMART" id="SM00656"/>
    </source>
</evidence>
<dbReference type="InterPro" id="IPR002022">
    <property type="entry name" value="Pec_lyase"/>
</dbReference>
<dbReference type="InterPro" id="IPR012334">
    <property type="entry name" value="Pectin_lyas_fold"/>
</dbReference>
<keyword evidence="1" id="KW-0479">Metal-binding</keyword>
<dbReference type="GO" id="GO:0046872">
    <property type="term" value="F:metal ion binding"/>
    <property type="evidence" value="ECO:0007669"/>
    <property type="project" value="UniProtKB-KW"/>
</dbReference>
<reference evidence="8 9" key="1">
    <citation type="submission" date="2020-08" db="EMBL/GenBank/DDBJ databases">
        <title>Genomic Encyclopedia of Type Strains, Phase IV (KMG-IV): sequencing the most valuable type-strain genomes for metagenomic binning, comparative biology and taxonomic classification.</title>
        <authorList>
            <person name="Goeker M."/>
        </authorList>
    </citation>
    <scope>NUCLEOTIDE SEQUENCE [LARGE SCALE GENOMIC DNA]</scope>
    <source>
        <strain evidence="8 9">DSM 14552</strain>
    </source>
</reference>
<keyword evidence="6" id="KW-0732">Signal</keyword>
<dbReference type="Proteomes" id="UP000562395">
    <property type="component" value="Unassembled WGS sequence"/>
</dbReference>
<proteinExistence type="inferred from homology"/>
<keyword evidence="2" id="KW-0325">Glycoprotein</keyword>
<evidence type="ECO:0000256" key="6">
    <source>
        <dbReference type="SAM" id="SignalP"/>
    </source>
</evidence>
<comment type="caution">
    <text evidence="8">The sequence shown here is derived from an EMBL/GenBank/DDBJ whole genome shotgun (WGS) entry which is preliminary data.</text>
</comment>
<dbReference type="InterPro" id="IPR011050">
    <property type="entry name" value="Pectin_lyase_fold/virulence"/>
</dbReference>
<keyword evidence="9" id="KW-1185">Reference proteome</keyword>
<keyword evidence="4" id="KW-0964">Secreted</keyword>
<evidence type="ECO:0000313" key="9">
    <source>
        <dbReference type="Proteomes" id="UP000562395"/>
    </source>
</evidence>
<organism evidence="8 9">
    <name type="scientific">Novosphingobium hassiacum</name>
    <dbReference type="NCBI Taxonomy" id="173676"/>
    <lineage>
        <taxon>Bacteria</taxon>
        <taxon>Pseudomonadati</taxon>
        <taxon>Pseudomonadota</taxon>
        <taxon>Alphaproteobacteria</taxon>
        <taxon>Sphingomonadales</taxon>
        <taxon>Sphingomonadaceae</taxon>
        <taxon>Novosphingobium</taxon>
    </lineage>
</organism>
<feature type="signal peptide" evidence="6">
    <location>
        <begin position="1"/>
        <end position="21"/>
    </location>
</feature>
<evidence type="ECO:0000256" key="4">
    <source>
        <dbReference type="RuleBase" id="RU361173"/>
    </source>
</evidence>
<gene>
    <name evidence="8" type="ORF">GGQ88_003865</name>
</gene>
<evidence type="ECO:0000256" key="5">
    <source>
        <dbReference type="SAM" id="MobiDB-lite"/>
    </source>
</evidence>
<dbReference type="EMBL" id="JACICY010000016">
    <property type="protein sequence ID" value="MBB3862564.1"/>
    <property type="molecule type" value="Genomic_DNA"/>
</dbReference>
<evidence type="ECO:0000313" key="8">
    <source>
        <dbReference type="EMBL" id="MBB3862564.1"/>
    </source>
</evidence>
<keyword evidence="4" id="KW-0624">Polysaccharide degradation</keyword>
<feature type="domain" description="Pectate lyase" evidence="7">
    <location>
        <begin position="98"/>
        <end position="295"/>
    </location>
</feature>
<name>A0A7W6EY75_9SPHN</name>
<feature type="compositionally biased region" description="Basic and acidic residues" evidence="5">
    <location>
        <begin position="404"/>
        <end position="415"/>
    </location>
</feature>
<sequence length="452" mass="47967">MQRQYSSVCALALLAMIATTACSSSTEGKNSGSGSSSGPSERKVLAFPGAVGFGAYSRGGTGGRIMPVETLADGGPGSLRSCIEASGPRVCVFRVSGTIRFTKRPPWITNPYLTIAGQTAPGSGITLAHSGGEVGRTPLVIKGTHDVVIRNIRVRNDRLGDERGSEDSITIENSTYVIIDHVSASWARDELINGFADNDFITISNSIFAYGLPRHDKCALLGSDPPDAQHFSFIGNICAHSGDRNPDINFPPRSCIEVVNNVFYNATSEFAEVWESYGGTPVSIVGNYFKAGPNTTPESVGIVRQTFGGRGASSIFAQDNVFEGEFVHVTPSAETVLRSDPPCRLTVRALGAAAAYDVALARAGAWPRDAIDARVIADVGSGTGHIVHKPGVIPPVVAAQPYPDSDRDGMDDRWETANGADSGVPDPWGDRRKDGKDNLTRFLEHLDTENGV</sequence>
<dbReference type="PROSITE" id="PS51257">
    <property type="entry name" value="PROKAR_LIPOPROTEIN"/>
    <property type="match status" value="1"/>
</dbReference>
<comment type="subcellular location">
    <subcellularLocation>
        <location evidence="4">Secreted</location>
    </subcellularLocation>
</comment>
<dbReference type="GO" id="GO:0016829">
    <property type="term" value="F:lyase activity"/>
    <property type="evidence" value="ECO:0007669"/>
    <property type="project" value="UniProtKB-KW"/>
</dbReference>
<evidence type="ECO:0000256" key="1">
    <source>
        <dbReference type="ARBA" id="ARBA00022723"/>
    </source>
</evidence>
<dbReference type="SMART" id="SM00656">
    <property type="entry name" value="Amb_all"/>
    <property type="match status" value="1"/>
</dbReference>
<comment type="similarity">
    <text evidence="4">Belongs to the polysaccharide lyase 1 family.</text>
</comment>